<evidence type="ECO:0000313" key="2">
    <source>
        <dbReference type="Proteomes" id="UP000029120"/>
    </source>
</evidence>
<evidence type="ECO:0000313" key="1">
    <source>
        <dbReference type="EMBL" id="KFK39646.1"/>
    </source>
</evidence>
<dbReference type="AlphaFoldDB" id="A0A087HBZ4"/>
<organism evidence="1 2">
    <name type="scientific">Arabis alpina</name>
    <name type="common">Alpine rock-cress</name>
    <dbReference type="NCBI Taxonomy" id="50452"/>
    <lineage>
        <taxon>Eukaryota</taxon>
        <taxon>Viridiplantae</taxon>
        <taxon>Streptophyta</taxon>
        <taxon>Embryophyta</taxon>
        <taxon>Tracheophyta</taxon>
        <taxon>Spermatophyta</taxon>
        <taxon>Magnoliopsida</taxon>
        <taxon>eudicotyledons</taxon>
        <taxon>Gunneridae</taxon>
        <taxon>Pentapetalae</taxon>
        <taxon>rosids</taxon>
        <taxon>malvids</taxon>
        <taxon>Brassicales</taxon>
        <taxon>Brassicaceae</taxon>
        <taxon>Arabideae</taxon>
        <taxon>Arabis</taxon>
    </lineage>
</organism>
<reference evidence="2" key="1">
    <citation type="journal article" date="2015" name="Nat. Plants">
        <title>Genome expansion of Arabis alpina linked with retrotransposition and reduced symmetric DNA methylation.</title>
        <authorList>
            <person name="Willing E.M."/>
            <person name="Rawat V."/>
            <person name="Mandakova T."/>
            <person name="Maumus F."/>
            <person name="James G.V."/>
            <person name="Nordstroem K.J."/>
            <person name="Becker C."/>
            <person name="Warthmann N."/>
            <person name="Chica C."/>
            <person name="Szarzynska B."/>
            <person name="Zytnicki M."/>
            <person name="Albani M.C."/>
            <person name="Kiefer C."/>
            <person name="Bergonzi S."/>
            <person name="Castaings L."/>
            <person name="Mateos J.L."/>
            <person name="Berns M.C."/>
            <person name="Bujdoso N."/>
            <person name="Piofczyk T."/>
            <person name="de Lorenzo L."/>
            <person name="Barrero-Sicilia C."/>
            <person name="Mateos I."/>
            <person name="Piednoel M."/>
            <person name="Hagmann J."/>
            <person name="Chen-Min-Tao R."/>
            <person name="Iglesias-Fernandez R."/>
            <person name="Schuster S.C."/>
            <person name="Alonso-Blanco C."/>
            <person name="Roudier F."/>
            <person name="Carbonero P."/>
            <person name="Paz-Ares J."/>
            <person name="Davis S.J."/>
            <person name="Pecinka A."/>
            <person name="Quesneville H."/>
            <person name="Colot V."/>
            <person name="Lysak M.A."/>
            <person name="Weigel D."/>
            <person name="Coupland G."/>
            <person name="Schneeberger K."/>
        </authorList>
    </citation>
    <scope>NUCLEOTIDE SEQUENCE [LARGE SCALE GENOMIC DNA]</scope>
    <source>
        <strain evidence="2">cv. Pajares</strain>
    </source>
</reference>
<dbReference type="Gramene" id="KFK39646">
    <property type="protein sequence ID" value="KFK39646"/>
    <property type="gene ID" value="AALP_AA3G270500"/>
</dbReference>
<name>A0A087HBZ4_ARAAL</name>
<protein>
    <submittedName>
        <fullName evidence="1">Uncharacterized protein</fullName>
    </submittedName>
</protein>
<dbReference type="EMBL" id="CM002871">
    <property type="protein sequence ID" value="KFK39646.1"/>
    <property type="molecule type" value="Genomic_DNA"/>
</dbReference>
<gene>
    <name evidence="1" type="ordered locus">AALP_Aa3g270500</name>
</gene>
<dbReference type="Proteomes" id="UP000029120">
    <property type="component" value="Chromosome 3"/>
</dbReference>
<proteinExistence type="predicted"/>
<sequence>MAAAPGLLKKETTLLKKLRHMLLSFTITGARYFVTRFLEQFISISMSLEKHRYKGFRSSSRYSIRAKSSELLVFLSGKGSFILSKSKNPNLT</sequence>
<accession>A0A087HBZ4</accession>
<keyword evidence="2" id="KW-1185">Reference proteome</keyword>